<dbReference type="GO" id="GO:0030975">
    <property type="term" value="F:thiamine binding"/>
    <property type="evidence" value="ECO:0007669"/>
    <property type="project" value="InterPro"/>
</dbReference>
<reference evidence="7 8" key="1">
    <citation type="submission" date="2019-02" db="EMBL/GenBank/DDBJ databases">
        <title>Peptostreptococcaceae bacterium ZHW00191 nov., a new bacterium isolated from the human gut.</title>
        <authorList>
            <person name="Zhou H.-W."/>
            <person name="Chen X.-J."/>
        </authorList>
    </citation>
    <scope>NUCLEOTIDE SEQUENCE [LARGE SCALE GENOMIC DNA]</scope>
    <source>
        <strain evidence="7 8">ZHW00191</strain>
    </source>
</reference>
<evidence type="ECO:0000256" key="2">
    <source>
        <dbReference type="ARBA" id="ARBA00022741"/>
    </source>
</evidence>
<evidence type="ECO:0000313" key="8">
    <source>
        <dbReference type="Proteomes" id="UP000317863"/>
    </source>
</evidence>
<dbReference type="PANTHER" id="PTHR41299">
    <property type="entry name" value="THIAMINE PYROPHOSPHOKINASE"/>
    <property type="match status" value="1"/>
</dbReference>
<dbReference type="GO" id="GO:0006772">
    <property type="term" value="P:thiamine metabolic process"/>
    <property type="evidence" value="ECO:0007669"/>
    <property type="project" value="UniProtKB-UniRule"/>
</dbReference>
<gene>
    <name evidence="7" type="ORF">EXD82_05775</name>
</gene>
<evidence type="ECO:0000256" key="5">
    <source>
        <dbReference type="NCBIfam" id="TIGR01378"/>
    </source>
</evidence>
<dbReference type="GO" id="GO:0016301">
    <property type="term" value="F:kinase activity"/>
    <property type="evidence" value="ECO:0007669"/>
    <property type="project" value="UniProtKB-KW"/>
</dbReference>
<protein>
    <recommendedName>
        <fullName evidence="5">Thiamine diphosphokinase</fullName>
        <ecNumber evidence="5">2.7.6.2</ecNumber>
    </recommendedName>
</protein>
<evidence type="ECO:0000256" key="4">
    <source>
        <dbReference type="ARBA" id="ARBA00022840"/>
    </source>
</evidence>
<dbReference type="InterPro" id="IPR007371">
    <property type="entry name" value="TPK_catalytic"/>
</dbReference>
<dbReference type="Pfam" id="PF04263">
    <property type="entry name" value="TPK_catalytic"/>
    <property type="match status" value="1"/>
</dbReference>
<dbReference type="RefSeq" id="WP_142535968.1">
    <property type="nucleotide sequence ID" value="NZ_SGJB01000008.1"/>
</dbReference>
<dbReference type="InterPro" id="IPR007373">
    <property type="entry name" value="Thiamin_PyroPKinase_B1-bd"/>
</dbReference>
<keyword evidence="1 7" id="KW-0808">Transferase</keyword>
<comment type="caution">
    <text evidence="7">The sequence shown here is derived from an EMBL/GenBank/DDBJ whole genome shotgun (WGS) entry which is preliminary data.</text>
</comment>
<proteinExistence type="predicted"/>
<dbReference type="EC" id="2.7.6.2" evidence="5"/>
<evidence type="ECO:0000256" key="1">
    <source>
        <dbReference type="ARBA" id="ARBA00022679"/>
    </source>
</evidence>
<dbReference type="GO" id="GO:0009229">
    <property type="term" value="P:thiamine diphosphate biosynthetic process"/>
    <property type="evidence" value="ECO:0007669"/>
    <property type="project" value="InterPro"/>
</dbReference>
<dbReference type="InterPro" id="IPR053149">
    <property type="entry name" value="TPK"/>
</dbReference>
<keyword evidence="3 7" id="KW-0418">Kinase</keyword>
<dbReference type="InterPro" id="IPR006282">
    <property type="entry name" value="Thi_PPkinase"/>
</dbReference>
<dbReference type="Pfam" id="PF04265">
    <property type="entry name" value="TPK_B1_binding"/>
    <property type="match status" value="1"/>
</dbReference>
<dbReference type="GO" id="GO:0005524">
    <property type="term" value="F:ATP binding"/>
    <property type="evidence" value="ECO:0007669"/>
    <property type="project" value="UniProtKB-KW"/>
</dbReference>
<dbReference type="EMBL" id="SGJB01000008">
    <property type="protein sequence ID" value="TQQ84697.1"/>
    <property type="molecule type" value="Genomic_DNA"/>
</dbReference>
<dbReference type="SUPFAM" id="SSF63999">
    <property type="entry name" value="Thiamin pyrophosphokinase, catalytic domain"/>
    <property type="match status" value="1"/>
</dbReference>
<dbReference type="Proteomes" id="UP000317863">
    <property type="component" value="Unassembled WGS sequence"/>
</dbReference>
<evidence type="ECO:0000259" key="6">
    <source>
        <dbReference type="SMART" id="SM00983"/>
    </source>
</evidence>
<dbReference type="SMART" id="SM00983">
    <property type="entry name" value="TPK_B1_binding"/>
    <property type="match status" value="1"/>
</dbReference>
<dbReference type="Gene3D" id="3.40.50.10240">
    <property type="entry name" value="Thiamin pyrophosphokinase, catalytic domain"/>
    <property type="match status" value="1"/>
</dbReference>
<dbReference type="NCBIfam" id="TIGR01378">
    <property type="entry name" value="thi_PPkinase"/>
    <property type="match status" value="1"/>
</dbReference>
<keyword evidence="2" id="KW-0547">Nucleotide-binding</keyword>
<dbReference type="OrthoDB" id="9804377at2"/>
<dbReference type="CDD" id="cd07995">
    <property type="entry name" value="TPK"/>
    <property type="match status" value="1"/>
</dbReference>
<keyword evidence="4" id="KW-0067">ATP-binding</keyword>
<keyword evidence="8" id="KW-1185">Reference proteome</keyword>
<evidence type="ECO:0000256" key="3">
    <source>
        <dbReference type="ARBA" id="ARBA00022777"/>
    </source>
</evidence>
<dbReference type="AlphaFoldDB" id="A0A544QVH0"/>
<dbReference type="InterPro" id="IPR036371">
    <property type="entry name" value="TPK_B1-bd_sf"/>
</dbReference>
<organism evidence="7 8">
    <name type="scientific">Peptacetobacter hominis</name>
    <dbReference type="NCBI Taxonomy" id="2743610"/>
    <lineage>
        <taxon>Bacteria</taxon>
        <taxon>Bacillati</taxon>
        <taxon>Bacillota</taxon>
        <taxon>Clostridia</taxon>
        <taxon>Peptostreptococcales</taxon>
        <taxon>Peptostreptococcaceae</taxon>
        <taxon>Peptacetobacter</taxon>
    </lineage>
</organism>
<accession>A0A544QVH0</accession>
<sequence length="217" mass="24288">MKTCIFLNGVIDDYSVIKEKIEKEDYSCIICADGGANHAYKLGIIPDYIIGDLDSVSPEIVEYYRENGVDFKELPEKKDETDSEICIYLAKTLGADSIDIYSALGGRIDHTLANVKLLYYIKNYGIFPRIISENEIMYVIENERFILSGNAGDTVSVIPIKGDAKGMTLEKLEYPLDNFDMEYAKPMGISNVMLEDECIIEIKDGAAVIVRNTVPVK</sequence>
<feature type="domain" description="Thiamin pyrophosphokinase thiamin-binding" evidence="6">
    <location>
        <begin position="149"/>
        <end position="208"/>
    </location>
</feature>
<dbReference type="InterPro" id="IPR036759">
    <property type="entry name" value="TPK_catalytic_sf"/>
</dbReference>
<evidence type="ECO:0000313" key="7">
    <source>
        <dbReference type="EMBL" id="TQQ84697.1"/>
    </source>
</evidence>
<dbReference type="GO" id="GO:0004788">
    <property type="term" value="F:thiamine diphosphokinase activity"/>
    <property type="evidence" value="ECO:0007669"/>
    <property type="project" value="UniProtKB-UniRule"/>
</dbReference>
<dbReference type="PANTHER" id="PTHR41299:SF1">
    <property type="entry name" value="THIAMINE PYROPHOSPHOKINASE"/>
    <property type="match status" value="1"/>
</dbReference>
<dbReference type="SUPFAM" id="SSF63862">
    <property type="entry name" value="Thiamin pyrophosphokinase, substrate-binding domain"/>
    <property type="match status" value="1"/>
</dbReference>
<name>A0A544QVH0_9FIRM</name>